<gene>
    <name evidence="2" type="ORF">H4W30_000497</name>
</gene>
<dbReference type="RefSeq" id="WP_264082803.1">
    <property type="nucleotide sequence ID" value="NZ_JADBEJ010000001.1"/>
</dbReference>
<protein>
    <submittedName>
        <fullName evidence="2">Uncharacterized protein</fullName>
    </submittedName>
</protein>
<proteinExistence type="predicted"/>
<dbReference type="EMBL" id="JADBEJ010000001">
    <property type="protein sequence ID" value="MBE1573468.1"/>
    <property type="molecule type" value="Genomic_DNA"/>
</dbReference>
<feature type="region of interest" description="Disordered" evidence="1">
    <location>
        <begin position="1"/>
        <end position="22"/>
    </location>
</feature>
<reference evidence="2 3" key="1">
    <citation type="submission" date="2020-10" db="EMBL/GenBank/DDBJ databases">
        <title>Sequencing the genomes of 1000 actinobacteria strains.</title>
        <authorList>
            <person name="Klenk H.-P."/>
        </authorList>
    </citation>
    <scope>NUCLEOTIDE SEQUENCE [LARGE SCALE GENOMIC DNA]</scope>
    <source>
        <strain evidence="2 3">DSM 46661</strain>
    </source>
</reference>
<evidence type="ECO:0000256" key="1">
    <source>
        <dbReference type="SAM" id="MobiDB-lite"/>
    </source>
</evidence>
<organism evidence="2 3">
    <name type="scientific">Amycolatopsis roodepoortensis</name>
    <dbReference type="NCBI Taxonomy" id="700274"/>
    <lineage>
        <taxon>Bacteria</taxon>
        <taxon>Bacillati</taxon>
        <taxon>Actinomycetota</taxon>
        <taxon>Actinomycetes</taxon>
        <taxon>Pseudonocardiales</taxon>
        <taxon>Pseudonocardiaceae</taxon>
        <taxon>Amycolatopsis</taxon>
    </lineage>
</organism>
<name>A0ABR9KYM6_9PSEU</name>
<dbReference type="Proteomes" id="UP000656548">
    <property type="component" value="Unassembled WGS sequence"/>
</dbReference>
<accession>A0ABR9KYM6</accession>
<sequence length="42" mass="4215">MVHIAVRVSSGNRRTDDVVGRGGELPATASLVAASGLLGAPR</sequence>
<keyword evidence="3" id="KW-1185">Reference proteome</keyword>
<comment type="caution">
    <text evidence="2">The sequence shown here is derived from an EMBL/GenBank/DDBJ whole genome shotgun (WGS) entry which is preliminary data.</text>
</comment>
<evidence type="ECO:0000313" key="2">
    <source>
        <dbReference type="EMBL" id="MBE1573468.1"/>
    </source>
</evidence>
<evidence type="ECO:0000313" key="3">
    <source>
        <dbReference type="Proteomes" id="UP000656548"/>
    </source>
</evidence>